<evidence type="ECO:0000259" key="1">
    <source>
        <dbReference type="Pfam" id="PF13173"/>
    </source>
</evidence>
<dbReference type="Proteomes" id="UP000266118">
    <property type="component" value="Chromosome"/>
</dbReference>
<sequence>MNMIKRKLEDLVTPQLGKNKVILIMGTRRVGKTVLIDSIRKKYPEQTLILNAEDFDVQELLKNLSVANYQRIIGNAKLLIIDEAQVLPNIGQILKLMIDNIVELTIIATRSSSFDLANKTGDPLTGRSIHYHLYPLSQAEISEVENALETTQNLEDRLVFGSYPELFHLIDTQEKASYLLQLVQSYLLKDILAYEGIRQSDKIVKLLRLIAFQCGSEVSYNELANQLGISKNTVENYLDLLSKVYIVYKVGAYSTNQRKELSKSSKWFFYDNGIRNAIINDFKLLALRNDTGLLWENYLIAERIKKNAYTGKNLQYYFWRNYNQQEVDLIEVENGRLSAFEFKYSDNKKVKIPTAFAAAYPGVAFEVISRDNYLEWIT</sequence>
<feature type="domain" description="AAA" evidence="1">
    <location>
        <begin position="19"/>
        <end position="141"/>
    </location>
</feature>
<protein>
    <submittedName>
        <fullName evidence="3">ATP-binding protein</fullName>
    </submittedName>
</protein>
<name>A0A386HPX2_9BACT</name>
<accession>A0A386HPX2</accession>
<dbReference type="GO" id="GO:0005524">
    <property type="term" value="F:ATP binding"/>
    <property type="evidence" value="ECO:0007669"/>
    <property type="project" value="UniProtKB-KW"/>
</dbReference>
<dbReference type="InterPro" id="IPR025420">
    <property type="entry name" value="DUF4143"/>
</dbReference>
<dbReference type="KEGG" id="ark:D6B99_08850"/>
<dbReference type="PANTHER" id="PTHR43566:SF1">
    <property type="entry name" value="AAA+ ATPASE DOMAIN-CONTAINING PROTEIN"/>
    <property type="match status" value="1"/>
</dbReference>
<keyword evidence="3" id="KW-0547">Nucleotide-binding</keyword>
<keyword evidence="3" id="KW-0067">ATP-binding</keyword>
<proteinExistence type="predicted"/>
<dbReference type="SUPFAM" id="SSF52540">
    <property type="entry name" value="P-loop containing nucleoside triphosphate hydrolases"/>
    <property type="match status" value="1"/>
</dbReference>
<evidence type="ECO:0000259" key="2">
    <source>
        <dbReference type="Pfam" id="PF13635"/>
    </source>
</evidence>
<dbReference type="Pfam" id="PF13635">
    <property type="entry name" value="DUF4143"/>
    <property type="match status" value="1"/>
</dbReference>
<evidence type="ECO:0000313" key="3">
    <source>
        <dbReference type="EMBL" id="AYD47699.1"/>
    </source>
</evidence>
<reference evidence="3 4" key="1">
    <citation type="submission" date="2018-09" db="EMBL/GenBank/DDBJ databases">
        <title>Arachidicoccus sp. nov., a bacterium isolated from soil.</title>
        <authorList>
            <person name="Weon H.-Y."/>
            <person name="Kwon S.-W."/>
            <person name="Lee S.A."/>
        </authorList>
    </citation>
    <scope>NUCLEOTIDE SEQUENCE [LARGE SCALE GENOMIC DNA]</scope>
    <source>
        <strain evidence="3 4">KIS59-12</strain>
    </source>
</reference>
<dbReference type="Gene3D" id="3.40.50.300">
    <property type="entry name" value="P-loop containing nucleotide triphosphate hydrolases"/>
    <property type="match status" value="1"/>
</dbReference>
<dbReference type="OrthoDB" id="9778168at2"/>
<evidence type="ECO:0000313" key="4">
    <source>
        <dbReference type="Proteomes" id="UP000266118"/>
    </source>
</evidence>
<dbReference type="Pfam" id="PF13173">
    <property type="entry name" value="AAA_14"/>
    <property type="match status" value="1"/>
</dbReference>
<dbReference type="InterPro" id="IPR041682">
    <property type="entry name" value="AAA_14"/>
</dbReference>
<gene>
    <name evidence="3" type="ORF">D6B99_08850</name>
</gene>
<dbReference type="AlphaFoldDB" id="A0A386HPX2"/>
<dbReference type="InterPro" id="IPR036390">
    <property type="entry name" value="WH_DNA-bd_sf"/>
</dbReference>
<feature type="domain" description="DUF4143" evidence="2">
    <location>
        <begin position="189"/>
        <end position="345"/>
    </location>
</feature>
<organism evidence="3 4">
    <name type="scientific">Arachidicoccus soli</name>
    <dbReference type="NCBI Taxonomy" id="2341117"/>
    <lineage>
        <taxon>Bacteria</taxon>
        <taxon>Pseudomonadati</taxon>
        <taxon>Bacteroidota</taxon>
        <taxon>Chitinophagia</taxon>
        <taxon>Chitinophagales</taxon>
        <taxon>Chitinophagaceae</taxon>
        <taxon>Arachidicoccus</taxon>
    </lineage>
</organism>
<dbReference type="PANTHER" id="PTHR43566">
    <property type="entry name" value="CONSERVED PROTEIN"/>
    <property type="match status" value="1"/>
</dbReference>
<dbReference type="InterPro" id="IPR027417">
    <property type="entry name" value="P-loop_NTPase"/>
</dbReference>
<keyword evidence="4" id="KW-1185">Reference proteome</keyword>
<dbReference type="SUPFAM" id="SSF46785">
    <property type="entry name" value="Winged helix' DNA-binding domain"/>
    <property type="match status" value="1"/>
</dbReference>
<dbReference type="EMBL" id="CP032489">
    <property type="protein sequence ID" value="AYD47699.1"/>
    <property type="molecule type" value="Genomic_DNA"/>
</dbReference>